<dbReference type="GO" id="GO:0046872">
    <property type="term" value="F:metal ion binding"/>
    <property type="evidence" value="ECO:0007669"/>
    <property type="project" value="UniProtKB-KW"/>
</dbReference>
<evidence type="ECO:0000256" key="5">
    <source>
        <dbReference type="ARBA" id="ARBA00022692"/>
    </source>
</evidence>
<evidence type="ECO:0000256" key="9">
    <source>
        <dbReference type="ARBA" id="ARBA00023049"/>
    </source>
</evidence>
<keyword evidence="8 11" id="KW-1133">Transmembrane helix</keyword>
<evidence type="ECO:0000256" key="11">
    <source>
        <dbReference type="RuleBase" id="RU362031"/>
    </source>
</evidence>
<evidence type="ECO:0000256" key="4">
    <source>
        <dbReference type="ARBA" id="ARBA00022670"/>
    </source>
</evidence>
<evidence type="ECO:0000313" key="13">
    <source>
        <dbReference type="EMBL" id="GGI74195.1"/>
    </source>
</evidence>
<dbReference type="Proteomes" id="UP000613743">
    <property type="component" value="Unassembled WGS sequence"/>
</dbReference>
<evidence type="ECO:0000256" key="7">
    <source>
        <dbReference type="ARBA" id="ARBA00022833"/>
    </source>
</evidence>
<dbReference type="EC" id="3.4.24.-" evidence="11"/>
<keyword evidence="14" id="KW-1185">Reference proteome</keyword>
<dbReference type="Pfam" id="PF17820">
    <property type="entry name" value="PDZ_6"/>
    <property type="match status" value="1"/>
</dbReference>
<feature type="domain" description="PDZ" evidence="12">
    <location>
        <begin position="216"/>
        <end position="285"/>
    </location>
</feature>
<dbReference type="SUPFAM" id="SSF50156">
    <property type="entry name" value="PDZ domain-like"/>
    <property type="match status" value="2"/>
</dbReference>
<dbReference type="Pfam" id="PF02163">
    <property type="entry name" value="Peptidase_M50"/>
    <property type="match status" value="1"/>
</dbReference>
<dbReference type="GO" id="GO:0004222">
    <property type="term" value="F:metalloendopeptidase activity"/>
    <property type="evidence" value="ECO:0007669"/>
    <property type="project" value="InterPro"/>
</dbReference>
<protein>
    <recommendedName>
        <fullName evidence="11">Zinc metalloprotease</fullName>
        <ecNumber evidence="11">3.4.24.-</ecNumber>
    </recommendedName>
</protein>
<evidence type="ECO:0000256" key="10">
    <source>
        <dbReference type="ARBA" id="ARBA00023136"/>
    </source>
</evidence>
<evidence type="ECO:0000259" key="12">
    <source>
        <dbReference type="SMART" id="SM00228"/>
    </source>
</evidence>
<keyword evidence="4" id="KW-0645">Protease</keyword>
<dbReference type="PANTHER" id="PTHR42837">
    <property type="entry name" value="REGULATOR OF SIGMA-E PROTEASE RSEP"/>
    <property type="match status" value="1"/>
</dbReference>
<keyword evidence="7 11" id="KW-0862">Zinc</keyword>
<dbReference type="InterPro" id="IPR001478">
    <property type="entry name" value="PDZ"/>
</dbReference>
<reference evidence="13" key="1">
    <citation type="journal article" date="2014" name="Int. J. Syst. Evol. Microbiol.">
        <title>Complete genome sequence of Corynebacterium casei LMG S-19264T (=DSM 44701T), isolated from a smear-ripened cheese.</title>
        <authorList>
            <consortium name="US DOE Joint Genome Institute (JGI-PGF)"/>
            <person name="Walter F."/>
            <person name="Albersmeier A."/>
            <person name="Kalinowski J."/>
            <person name="Ruckert C."/>
        </authorList>
    </citation>
    <scope>NUCLEOTIDE SEQUENCE</scope>
    <source>
        <strain evidence="13">JCM 30804</strain>
    </source>
</reference>
<keyword evidence="5 11" id="KW-0812">Transmembrane</keyword>
<comment type="cofactor">
    <cofactor evidence="1 11">
        <name>Zn(2+)</name>
        <dbReference type="ChEBI" id="CHEBI:29105"/>
    </cofactor>
</comment>
<dbReference type="Gene3D" id="2.30.42.10">
    <property type="match status" value="2"/>
</dbReference>
<dbReference type="PANTHER" id="PTHR42837:SF2">
    <property type="entry name" value="MEMBRANE METALLOPROTEASE ARASP2, CHLOROPLASTIC-RELATED"/>
    <property type="match status" value="1"/>
</dbReference>
<organism evidence="13 14">
    <name type="scientific">Shewanella gelidii</name>
    <dbReference type="NCBI Taxonomy" id="1642821"/>
    <lineage>
        <taxon>Bacteria</taxon>
        <taxon>Pseudomonadati</taxon>
        <taxon>Pseudomonadota</taxon>
        <taxon>Gammaproteobacteria</taxon>
        <taxon>Alteromonadales</taxon>
        <taxon>Shewanellaceae</taxon>
        <taxon>Shewanella</taxon>
    </lineage>
</organism>
<comment type="subcellular location">
    <subcellularLocation>
        <location evidence="2">Membrane</location>
        <topology evidence="2">Multi-pass membrane protein</topology>
    </subcellularLocation>
</comment>
<dbReference type="RefSeq" id="WP_188918429.1">
    <property type="nucleotide sequence ID" value="NZ_BMPZ01000002.1"/>
</dbReference>
<dbReference type="InterPro" id="IPR008915">
    <property type="entry name" value="Peptidase_M50"/>
</dbReference>
<feature type="transmembrane region" description="Helical" evidence="11">
    <location>
        <begin position="382"/>
        <end position="402"/>
    </location>
</feature>
<feature type="transmembrane region" description="Helical" evidence="11">
    <location>
        <begin position="6"/>
        <end position="29"/>
    </location>
</feature>
<dbReference type="GO" id="GO:0006508">
    <property type="term" value="P:proteolysis"/>
    <property type="evidence" value="ECO:0007669"/>
    <property type="project" value="UniProtKB-KW"/>
</dbReference>
<evidence type="ECO:0000256" key="3">
    <source>
        <dbReference type="ARBA" id="ARBA00007931"/>
    </source>
</evidence>
<gene>
    <name evidence="13" type="primary">rseP</name>
    <name evidence="13" type="ORF">GCM10009332_09620</name>
</gene>
<keyword evidence="9 11" id="KW-0482">Metalloprotease</keyword>
<evidence type="ECO:0000313" key="14">
    <source>
        <dbReference type="Proteomes" id="UP000613743"/>
    </source>
</evidence>
<dbReference type="GO" id="GO:0016020">
    <property type="term" value="C:membrane"/>
    <property type="evidence" value="ECO:0007669"/>
    <property type="project" value="UniProtKB-SubCell"/>
</dbReference>
<dbReference type="AlphaFoldDB" id="A0A917JKF7"/>
<sequence>MLDFVWNLGSFIVALGILIAAHEYGHFYVARRCGVKVERFSIGFGKPIWSRIGKDGTEYTVAMIPLGGYVKMLDGRVDDISEDLKSQAFNEKSVYQRIAIVAAGPIANFIFAIIALYFMYLIGVPTIKPVIDGTLDNTPAAVISVKNPVQIKAVSGQNTRTWQEVNLAIASHIGEEQIVVTTAPLSMQAGTSANTKDYTLDIRNWSFDPEKESSIAAIGLQIYRPQVSPTFSQVSSDSAAESAGLQVGDTVVAYNGKRFDNWRSFVEVIQASAGEPLQVTVRRAGEQLSTTLVPKVHQNAQGKDIGIIGVVPTQEPWPEDVKLQLEYGLIDAGFAAADKTWQLIAVSLKMIGKLFTGDVSVKSLSGPISIAQGAGNSATFGLVYFLSFLALISVNLGIINLLPLPILDGGHLFYYFVEVITGRAVSEKVQEIGFKVGAALLLTLMSIALFNDFTRL</sequence>
<dbReference type="EMBL" id="BMPZ01000002">
    <property type="protein sequence ID" value="GGI74195.1"/>
    <property type="molecule type" value="Genomic_DNA"/>
</dbReference>
<reference evidence="13" key="2">
    <citation type="submission" date="2020-09" db="EMBL/GenBank/DDBJ databases">
        <authorList>
            <person name="Sun Q."/>
            <person name="Ohkuma M."/>
        </authorList>
    </citation>
    <scope>NUCLEOTIDE SEQUENCE</scope>
    <source>
        <strain evidence="13">JCM 30804</strain>
    </source>
</reference>
<keyword evidence="11" id="KW-0479">Metal-binding</keyword>
<evidence type="ECO:0000256" key="1">
    <source>
        <dbReference type="ARBA" id="ARBA00001947"/>
    </source>
</evidence>
<dbReference type="InterPro" id="IPR041489">
    <property type="entry name" value="PDZ_6"/>
</dbReference>
<evidence type="ECO:0000256" key="6">
    <source>
        <dbReference type="ARBA" id="ARBA00022801"/>
    </source>
</evidence>
<feature type="transmembrane region" description="Helical" evidence="11">
    <location>
        <begin position="432"/>
        <end position="450"/>
    </location>
</feature>
<evidence type="ECO:0000256" key="2">
    <source>
        <dbReference type="ARBA" id="ARBA00004141"/>
    </source>
</evidence>
<keyword evidence="10 11" id="KW-0472">Membrane</keyword>
<dbReference type="NCBIfam" id="TIGR00054">
    <property type="entry name" value="RIP metalloprotease RseP"/>
    <property type="match status" value="1"/>
</dbReference>
<dbReference type="CDD" id="cd06163">
    <property type="entry name" value="S2P-M50_PDZ_RseP-like"/>
    <property type="match status" value="2"/>
</dbReference>
<comment type="similarity">
    <text evidence="3 11">Belongs to the peptidase M50B family.</text>
</comment>
<keyword evidence="6 11" id="KW-0378">Hydrolase</keyword>
<dbReference type="SMART" id="SM00228">
    <property type="entry name" value="PDZ"/>
    <property type="match status" value="1"/>
</dbReference>
<name>A0A917JKF7_9GAMM</name>
<dbReference type="NCBIfam" id="NF008046">
    <property type="entry name" value="PRK10779.1"/>
    <property type="match status" value="1"/>
</dbReference>
<evidence type="ECO:0000256" key="8">
    <source>
        <dbReference type="ARBA" id="ARBA00022989"/>
    </source>
</evidence>
<dbReference type="InterPro" id="IPR004387">
    <property type="entry name" value="Pept_M50_Zn"/>
</dbReference>
<proteinExistence type="inferred from homology"/>
<accession>A0A917JKF7</accession>
<feature type="transmembrane region" description="Helical" evidence="11">
    <location>
        <begin position="98"/>
        <end position="120"/>
    </location>
</feature>
<comment type="caution">
    <text evidence="13">The sequence shown here is derived from an EMBL/GenBank/DDBJ whole genome shotgun (WGS) entry which is preliminary data.</text>
</comment>
<dbReference type="InterPro" id="IPR036034">
    <property type="entry name" value="PDZ_sf"/>
</dbReference>